<feature type="signal peptide" evidence="10">
    <location>
        <begin position="1"/>
        <end position="20"/>
    </location>
</feature>
<feature type="chain" id="PRO_5025079994" description="Endo-chitosanase" evidence="10">
    <location>
        <begin position="21"/>
        <end position="244"/>
    </location>
</feature>
<keyword evidence="6 10" id="KW-0378">Hydrolase</keyword>
<dbReference type="PANTHER" id="PTHR42061:SF9">
    <property type="entry name" value="ENDO-CHITOSANASE"/>
    <property type="match status" value="1"/>
</dbReference>
<evidence type="ECO:0000256" key="2">
    <source>
        <dbReference type="ARBA" id="ARBA00004613"/>
    </source>
</evidence>
<evidence type="ECO:0000256" key="5">
    <source>
        <dbReference type="ARBA" id="ARBA00022729"/>
    </source>
</evidence>
<dbReference type="GO" id="GO:0005576">
    <property type="term" value="C:extracellular region"/>
    <property type="evidence" value="ECO:0007669"/>
    <property type="project" value="UniProtKB-SubCell"/>
</dbReference>
<comment type="function">
    <text evidence="10">Chitosanase catalyzing the endo-type cleavage of chitosan, the deacylated form of chitin. Chitosanase may be crucial in the degradation of the deacetylated portion of chitin in the fungal cell wall.</text>
</comment>
<evidence type="ECO:0000256" key="10">
    <source>
        <dbReference type="RuleBase" id="RU361208"/>
    </source>
</evidence>
<dbReference type="OrthoDB" id="4756206at2759"/>
<dbReference type="Proteomes" id="UP000325902">
    <property type="component" value="Unassembled WGS sequence"/>
</dbReference>
<comment type="subcellular location">
    <subcellularLocation>
        <location evidence="2 10">Secreted</location>
    </subcellularLocation>
</comment>
<dbReference type="Pfam" id="PF07335">
    <property type="entry name" value="Glyco_hydro_75"/>
    <property type="match status" value="1"/>
</dbReference>
<keyword evidence="4" id="KW-0964">Secreted</keyword>
<dbReference type="GO" id="GO:0016977">
    <property type="term" value="F:chitosanase activity"/>
    <property type="evidence" value="ECO:0007669"/>
    <property type="project" value="UniProtKB-EC"/>
</dbReference>
<comment type="caution">
    <text evidence="11">The sequence shown here is derived from an EMBL/GenBank/DDBJ whole genome shotgun (WGS) entry which is preliminary data.</text>
</comment>
<evidence type="ECO:0000313" key="12">
    <source>
        <dbReference type="Proteomes" id="UP000325902"/>
    </source>
</evidence>
<dbReference type="InterPro" id="IPR009939">
    <property type="entry name" value="Chitosanase_fungal"/>
</dbReference>
<evidence type="ECO:0000256" key="4">
    <source>
        <dbReference type="ARBA" id="ARBA00022525"/>
    </source>
</evidence>
<keyword evidence="8 10" id="KW-0326">Glycosidase</keyword>
<dbReference type="GO" id="GO:0000272">
    <property type="term" value="P:polysaccharide catabolic process"/>
    <property type="evidence" value="ECO:0007669"/>
    <property type="project" value="UniProtKB-KW"/>
</dbReference>
<gene>
    <name evidence="11" type="primary">csn</name>
    <name evidence="11" type="ORF">DBV05_g1293</name>
</gene>
<keyword evidence="5 10" id="KW-0732">Signal</keyword>
<accession>A0A5N5DT82</accession>
<comment type="catalytic activity">
    <reaction evidence="1 10">
        <text>Endohydrolysis of beta-(1-&gt;4)-linkages between D-glucosamine residues in a partly acetylated chitosan.</text>
        <dbReference type="EC" id="3.2.1.132"/>
    </reaction>
</comment>
<reference evidence="11 12" key="1">
    <citation type="journal article" date="2019" name="Sci. Rep.">
        <title>A multi-omics analysis of the grapevine pathogen Lasiodiplodia theobromae reveals that temperature affects the expression of virulence- and pathogenicity-related genes.</title>
        <authorList>
            <person name="Felix C."/>
            <person name="Meneses R."/>
            <person name="Goncalves M.F.M."/>
            <person name="Tilleman L."/>
            <person name="Duarte A.S."/>
            <person name="Jorrin-Novo J.V."/>
            <person name="Van de Peer Y."/>
            <person name="Deforce D."/>
            <person name="Van Nieuwerburgh F."/>
            <person name="Esteves A.C."/>
            <person name="Alves A."/>
        </authorList>
    </citation>
    <scope>NUCLEOTIDE SEQUENCE [LARGE SCALE GENOMIC DNA]</scope>
    <source>
        <strain evidence="11 12">LA-SOL3</strain>
    </source>
</reference>
<evidence type="ECO:0000256" key="6">
    <source>
        <dbReference type="ARBA" id="ARBA00022801"/>
    </source>
</evidence>
<protein>
    <recommendedName>
        <fullName evidence="10">Endo-chitosanase</fullName>
        <ecNumber evidence="10">3.2.1.132</ecNumber>
    </recommendedName>
</protein>
<keyword evidence="9 10" id="KW-0624">Polysaccharide degradation</keyword>
<comment type="similarity">
    <text evidence="3 10">Belongs to the glycosyl hydrolase 75 family.</text>
</comment>
<evidence type="ECO:0000313" key="11">
    <source>
        <dbReference type="EMBL" id="KAB2580152.1"/>
    </source>
</evidence>
<keyword evidence="7" id="KW-0119">Carbohydrate metabolism</keyword>
<dbReference type="EMBL" id="VCHE01000004">
    <property type="protein sequence ID" value="KAB2580152.1"/>
    <property type="molecule type" value="Genomic_DNA"/>
</dbReference>
<dbReference type="AlphaFoldDB" id="A0A5N5DT82"/>
<dbReference type="EC" id="3.2.1.132" evidence="10"/>
<sequence length="244" mass="25531">MISFTSTLTAAAAVFSITSAYDIPDNLQRIYDAHKSGTCTNKLLGGFAPGVDSSDSSFAYCADISANTIYLHSDANGGQYADMDVDCDGANLGAGDCANDPTGQSQTAFQWIVADKYGIDDLDANVHSYVVFGNDDPAFDPQQHGMEPLSVMAVVCGGQLHYGVWGDTNGANTVGETSLALAQLCFPDEGLNGDNGHGDYDVLYIGFTGTGTVPDDAKWSTSSREEFEDSIRGLGDSLVAGLSA</sequence>
<evidence type="ECO:0000256" key="7">
    <source>
        <dbReference type="ARBA" id="ARBA00023277"/>
    </source>
</evidence>
<evidence type="ECO:0000256" key="9">
    <source>
        <dbReference type="ARBA" id="ARBA00023326"/>
    </source>
</evidence>
<proteinExistence type="inferred from homology"/>
<organism evidence="11 12">
    <name type="scientific">Lasiodiplodia theobromae</name>
    <dbReference type="NCBI Taxonomy" id="45133"/>
    <lineage>
        <taxon>Eukaryota</taxon>
        <taxon>Fungi</taxon>
        <taxon>Dikarya</taxon>
        <taxon>Ascomycota</taxon>
        <taxon>Pezizomycotina</taxon>
        <taxon>Dothideomycetes</taxon>
        <taxon>Dothideomycetes incertae sedis</taxon>
        <taxon>Botryosphaeriales</taxon>
        <taxon>Botryosphaeriaceae</taxon>
        <taxon>Lasiodiplodia</taxon>
    </lineage>
</organism>
<evidence type="ECO:0000256" key="3">
    <source>
        <dbReference type="ARBA" id="ARBA00007799"/>
    </source>
</evidence>
<evidence type="ECO:0000256" key="1">
    <source>
        <dbReference type="ARBA" id="ARBA00000405"/>
    </source>
</evidence>
<evidence type="ECO:0000256" key="8">
    <source>
        <dbReference type="ARBA" id="ARBA00023295"/>
    </source>
</evidence>
<keyword evidence="12" id="KW-1185">Reference proteome</keyword>
<dbReference type="PANTHER" id="PTHR42061">
    <property type="entry name" value="ENDO-CHITOSANASE"/>
    <property type="match status" value="1"/>
</dbReference>
<name>A0A5N5DT82_9PEZI</name>